<protein>
    <recommendedName>
        <fullName evidence="8">Pantothenate synthetase</fullName>
        <shortName evidence="8">PS</shortName>
        <ecNumber evidence="8">6.3.2.1</ecNumber>
    </recommendedName>
    <alternativeName>
        <fullName evidence="8">Pantoate--beta-alanine ligase</fullName>
    </alternativeName>
    <alternativeName>
        <fullName evidence="8">Pantoate-activating enzyme</fullName>
    </alternativeName>
</protein>
<evidence type="ECO:0000256" key="4">
    <source>
        <dbReference type="ARBA" id="ARBA00022655"/>
    </source>
</evidence>
<dbReference type="OrthoDB" id="9773087at2"/>
<comment type="miscellaneous">
    <text evidence="8">The reaction proceeds by a bi uni uni bi ping pong mechanism.</text>
</comment>
<feature type="binding site" evidence="8">
    <location>
        <begin position="30"/>
        <end position="37"/>
    </location>
    <ligand>
        <name>ATP</name>
        <dbReference type="ChEBI" id="CHEBI:30616"/>
    </ligand>
</feature>
<feature type="binding site" evidence="8">
    <location>
        <position position="61"/>
    </location>
    <ligand>
        <name>(R)-pantoate</name>
        <dbReference type="ChEBI" id="CHEBI:15980"/>
    </ligand>
</feature>
<dbReference type="UniPathway" id="UPA00028">
    <property type="reaction ID" value="UER00005"/>
</dbReference>
<comment type="similarity">
    <text evidence="2 8">Belongs to the pantothenate synthetase family.</text>
</comment>
<dbReference type="NCBIfam" id="TIGR00125">
    <property type="entry name" value="cyt_tran_rel"/>
    <property type="match status" value="1"/>
</dbReference>
<evidence type="ECO:0000256" key="1">
    <source>
        <dbReference type="ARBA" id="ARBA00004990"/>
    </source>
</evidence>
<dbReference type="NCBIfam" id="TIGR00018">
    <property type="entry name" value="panC"/>
    <property type="match status" value="1"/>
</dbReference>
<organism evidence="9 10">
    <name type="scientific">Gillisia hiemivivida</name>
    <dbReference type="NCBI Taxonomy" id="291190"/>
    <lineage>
        <taxon>Bacteria</taxon>
        <taxon>Pseudomonadati</taxon>
        <taxon>Bacteroidota</taxon>
        <taxon>Flavobacteriia</taxon>
        <taxon>Flavobacteriales</taxon>
        <taxon>Flavobacteriaceae</taxon>
        <taxon>Gillisia</taxon>
    </lineage>
</organism>
<dbReference type="GO" id="GO:0005524">
    <property type="term" value="F:ATP binding"/>
    <property type="evidence" value="ECO:0007669"/>
    <property type="project" value="UniProtKB-KW"/>
</dbReference>
<evidence type="ECO:0000256" key="5">
    <source>
        <dbReference type="ARBA" id="ARBA00022741"/>
    </source>
</evidence>
<dbReference type="AlphaFoldDB" id="A0A5C6ZN11"/>
<dbReference type="PANTHER" id="PTHR21299:SF1">
    <property type="entry name" value="PANTOATE--BETA-ALANINE LIGASE"/>
    <property type="match status" value="1"/>
</dbReference>
<evidence type="ECO:0000256" key="2">
    <source>
        <dbReference type="ARBA" id="ARBA00009256"/>
    </source>
</evidence>
<evidence type="ECO:0000313" key="9">
    <source>
        <dbReference type="EMBL" id="TXD91974.1"/>
    </source>
</evidence>
<dbReference type="InterPro" id="IPR004821">
    <property type="entry name" value="Cyt_trans-like"/>
</dbReference>
<keyword evidence="5 8" id="KW-0547">Nucleotide-binding</keyword>
<dbReference type="EC" id="6.3.2.1" evidence="8"/>
<feature type="binding site" evidence="8">
    <location>
        <begin position="186"/>
        <end position="189"/>
    </location>
    <ligand>
        <name>ATP</name>
        <dbReference type="ChEBI" id="CHEBI:30616"/>
    </ligand>
</feature>
<evidence type="ECO:0000256" key="8">
    <source>
        <dbReference type="HAMAP-Rule" id="MF_00158"/>
    </source>
</evidence>
<comment type="pathway">
    <text evidence="1 8">Cofactor biosynthesis; (R)-pantothenate biosynthesis; (R)-pantothenate from (R)-pantoate and beta-alanine: step 1/1.</text>
</comment>
<dbReference type="SUPFAM" id="SSF52374">
    <property type="entry name" value="Nucleotidylyl transferase"/>
    <property type="match status" value="1"/>
</dbReference>
<proteinExistence type="inferred from homology"/>
<sequence length="283" mass="32403">MQIIKEKAPLREVISKLKLEDSCIGFVPTMGALHNGHLSLVRQAATVCDVVIVSIFINPTQFDNATDLDNYPRTLDSDTQKLKELGLNLIIFTPTAAELYNDEIVSEHFQFDGLEFEMEGKYRNGHFDGVGTVVKELFEIVQPDKAFFGEKDYQQLQIIKKLVKHYHLPLEVIGCPISRENNGLARSSRNERLSPKTRLEASFIHETLLKAKEKFGTESANQISQWVENEFKSHPYFKLEYFEIADSETLKPITKNLGNQKFRAFIAVYSEKIRLIDNIALNY</sequence>
<comment type="subunit">
    <text evidence="8">Homodimer.</text>
</comment>
<dbReference type="Gene3D" id="3.30.1300.10">
    <property type="entry name" value="Pantoate-beta-alanine ligase, C-terminal domain"/>
    <property type="match status" value="1"/>
</dbReference>
<comment type="caution">
    <text evidence="9">The sequence shown here is derived from an EMBL/GenBank/DDBJ whole genome shotgun (WGS) entry which is preliminary data.</text>
</comment>
<evidence type="ECO:0000313" key="10">
    <source>
        <dbReference type="Proteomes" id="UP000321367"/>
    </source>
</evidence>
<dbReference type="PANTHER" id="PTHR21299">
    <property type="entry name" value="CYTIDYLATE KINASE/PANTOATE-BETA-ALANINE LIGASE"/>
    <property type="match status" value="1"/>
</dbReference>
<comment type="function">
    <text evidence="8">Catalyzes the condensation of pantoate with beta-alanine in an ATP-dependent reaction via a pantoyl-adenylate intermediate.</text>
</comment>
<dbReference type="GO" id="GO:0015940">
    <property type="term" value="P:pantothenate biosynthetic process"/>
    <property type="evidence" value="ECO:0007669"/>
    <property type="project" value="UniProtKB-UniRule"/>
</dbReference>
<comment type="subcellular location">
    <subcellularLocation>
        <location evidence="8">Cytoplasm</location>
    </subcellularLocation>
</comment>
<keyword evidence="3 8" id="KW-0436">Ligase</keyword>
<accession>A0A5C6ZN11</accession>
<dbReference type="EMBL" id="VORY01000029">
    <property type="protein sequence ID" value="TXD91974.1"/>
    <property type="molecule type" value="Genomic_DNA"/>
</dbReference>
<keyword evidence="6 8" id="KW-0067">ATP-binding</keyword>
<dbReference type="Proteomes" id="UP000321367">
    <property type="component" value="Unassembled WGS sequence"/>
</dbReference>
<comment type="caution">
    <text evidence="8">Lacks conserved residue(s) required for the propagation of feature annotation.</text>
</comment>
<keyword evidence="8" id="KW-0963">Cytoplasm</keyword>
<feature type="binding site" evidence="8">
    <location>
        <begin position="149"/>
        <end position="152"/>
    </location>
    <ligand>
        <name>ATP</name>
        <dbReference type="ChEBI" id="CHEBI:30616"/>
    </ligand>
</feature>
<dbReference type="Pfam" id="PF02569">
    <property type="entry name" value="Pantoate_ligase"/>
    <property type="match status" value="1"/>
</dbReference>
<comment type="catalytic activity">
    <reaction evidence="7 8">
        <text>(R)-pantoate + beta-alanine + ATP = (R)-pantothenate + AMP + diphosphate + H(+)</text>
        <dbReference type="Rhea" id="RHEA:10912"/>
        <dbReference type="ChEBI" id="CHEBI:15378"/>
        <dbReference type="ChEBI" id="CHEBI:15980"/>
        <dbReference type="ChEBI" id="CHEBI:29032"/>
        <dbReference type="ChEBI" id="CHEBI:30616"/>
        <dbReference type="ChEBI" id="CHEBI:33019"/>
        <dbReference type="ChEBI" id="CHEBI:57966"/>
        <dbReference type="ChEBI" id="CHEBI:456215"/>
        <dbReference type="EC" id="6.3.2.1"/>
    </reaction>
</comment>
<dbReference type="RefSeq" id="WP_146934598.1">
    <property type="nucleotide sequence ID" value="NZ_CBCSHZ010000031.1"/>
</dbReference>
<dbReference type="InterPro" id="IPR014729">
    <property type="entry name" value="Rossmann-like_a/b/a_fold"/>
</dbReference>
<dbReference type="Gene3D" id="3.40.50.620">
    <property type="entry name" value="HUPs"/>
    <property type="match status" value="1"/>
</dbReference>
<dbReference type="GO" id="GO:0004592">
    <property type="term" value="F:pantoate-beta-alanine ligase activity"/>
    <property type="evidence" value="ECO:0007669"/>
    <property type="project" value="UniProtKB-UniRule"/>
</dbReference>
<feature type="binding site" evidence="8">
    <location>
        <position position="155"/>
    </location>
    <ligand>
        <name>(R)-pantoate</name>
        <dbReference type="ChEBI" id="CHEBI:15980"/>
    </ligand>
</feature>
<dbReference type="GO" id="GO:0005829">
    <property type="term" value="C:cytosol"/>
    <property type="evidence" value="ECO:0007669"/>
    <property type="project" value="TreeGrafter"/>
</dbReference>
<keyword evidence="10" id="KW-1185">Reference proteome</keyword>
<reference evidence="9 10" key="1">
    <citation type="submission" date="2019-08" db="EMBL/GenBank/DDBJ databases">
        <title>Genome sequence of Gillisia hiemivivida IC154 (type strain).</title>
        <authorList>
            <person name="Bowman J.P."/>
        </authorList>
    </citation>
    <scope>NUCLEOTIDE SEQUENCE [LARGE SCALE GENOMIC DNA]</scope>
    <source>
        <strain evidence="9 10">IC154</strain>
    </source>
</reference>
<feature type="binding site" evidence="8">
    <location>
        <position position="61"/>
    </location>
    <ligand>
        <name>beta-alanine</name>
        <dbReference type="ChEBI" id="CHEBI:57966"/>
    </ligand>
</feature>
<dbReference type="InterPro" id="IPR042176">
    <property type="entry name" value="Pantoate_ligase_C"/>
</dbReference>
<dbReference type="HAMAP" id="MF_00158">
    <property type="entry name" value="PanC"/>
    <property type="match status" value="1"/>
</dbReference>
<feature type="active site" description="Proton donor" evidence="8">
    <location>
        <position position="37"/>
    </location>
</feature>
<gene>
    <name evidence="8" type="primary">panC</name>
    <name evidence="9" type="ORF">ES724_15335</name>
</gene>
<keyword evidence="4 8" id="KW-0566">Pantothenate biosynthesis</keyword>
<evidence type="ECO:0000256" key="3">
    <source>
        <dbReference type="ARBA" id="ARBA00022598"/>
    </source>
</evidence>
<dbReference type="InterPro" id="IPR003721">
    <property type="entry name" value="Pantoate_ligase"/>
</dbReference>
<name>A0A5C6ZN11_9FLAO</name>
<evidence type="ECO:0000256" key="6">
    <source>
        <dbReference type="ARBA" id="ARBA00022840"/>
    </source>
</evidence>
<evidence type="ECO:0000256" key="7">
    <source>
        <dbReference type="ARBA" id="ARBA00048258"/>
    </source>
</evidence>